<feature type="transmembrane region" description="Helical" evidence="2">
    <location>
        <begin position="500"/>
        <end position="521"/>
    </location>
</feature>
<reference evidence="4" key="2">
    <citation type="journal article" date="2016" name="Genome Announc.">
        <title>Draft Genome Sequences of Two Novel Amoeba-Resistant Intranuclear Bacteria, 'Candidatus Berkiella cookevillensis' and 'Candidatus Berkiella aquae'.</title>
        <authorList>
            <person name="Mehari Y.T."/>
            <person name="Arivett B.A."/>
            <person name="Farone A.L."/>
            <person name="Gunderson J.H."/>
            <person name="Farone M.B."/>
        </authorList>
    </citation>
    <scope>NUCLEOTIDE SEQUENCE</scope>
    <source>
        <strain evidence="4">CC99</strain>
    </source>
</reference>
<proteinExistence type="predicted"/>
<feature type="transmembrane region" description="Helical" evidence="2">
    <location>
        <begin position="70"/>
        <end position="91"/>
    </location>
</feature>
<keyword evidence="2" id="KW-1133">Transmembrane helix</keyword>
<evidence type="ECO:0000313" key="3">
    <source>
        <dbReference type="EMBL" id="KRG17367.1"/>
    </source>
</evidence>
<evidence type="ECO:0000313" key="4">
    <source>
        <dbReference type="EMBL" id="MCS5707773.1"/>
    </source>
</evidence>
<keyword evidence="5" id="KW-1185">Reference proteome</keyword>
<evidence type="ECO:0000256" key="2">
    <source>
        <dbReference type="SAM" id="Phobius"/>
    </source>
</evidence>
<organism evidence="3">
    <name type="scientific">Candidatus Berkiella cookevillensis</name>
    <dbReference type="NCBI Taxonomy" id="437022"/>
    <lineage>
        <taxon>Bacteria</taxon>
        <taxon>Pseudomonadati</taxon>
        <taxon>Pseudomonadota</taxon>
        <taxon>Gammaproteobacteria</taxon>
        <taxon>Candidatus Berkiellales</taxon>
        <taxon>Candidatus Berkiellaceae</taxon>
        <taxon>Candidatus Berkiella</taxon>
    </lineage>
</organism>
<feature type="transmembrane region" description="Helical" evidence="2">
    <location>
        <begin position="471"/>
        <end position="494"/>
    </location>
</feature>
<dbReference type="EMBL" id="LKHV01000018">
    <property type="protein sequence ID" value="KRG17367.1"/>
    <property type="molecule type" value="Genomic_DNA"/>
</dbReference>
<feature type="transmembrane region" description="Helical" evidence="2">
    <location>
        <begin position="97"/>
        <end position="116"/>
    </location>
</feature>
<protein>
    <submittedName>
        <fullName evidence="3">Uncharacterized protein</fullName>
    </submittedName>
</protein>
<evidence type="ECO:0000313" key="5">
    <source>
        <dbReference type="Proteomes" id="UP000051494"/>
    </source>
</evidence>
<dbReference type="EMBL" id="LKHV02000001">
    <property type="protein sequence ID" value="MCS5707773.1"/>
    <property type="molecule type" value="Genomic_DNA"/>
</dbReference>
<feature type="transmembrane region" description="Helical" evidence="2">
    <location>
        <begin position="32"/>
        <end position="50"/>
    </location>
</feature>
<keyword evidence="2" id="KW-0472">Membrane</keyword>
<dbReference type="AlphaFoldDB" id="A0A0Q9YL01"/>
<dbReference type="Proteomes" id="UP000051494">
    <property type="component" value="Unassembled WGS sequence"/>
</dbReference>
<accession>A0A0Q9YL01</accession>
<name>A0A0Q9YL01_9GAMM</name>
<dbReference type="RefSeq" id="WP_057625522.1">
    <property type="nucleotide sequence ID" value="NZ_LKHV02000001.1"/>
</dbReference>
<gene>
    <name evidence="4" type="ORF">CC99x_002515</name>
    <name evidence="3" type="ORF">CC99x_02437</name>
</gene>
<feature type="region of interest" description="Disordered" evidence="1">
    <location>
        <begin position="618"/>
        <end position="689"/>
    </location>
</feature>
<feature type="compositionally biased region" description="Basic and acidic residues" evidence="1">
    <location>
        <begin position="667"/>
        <end position="677"/>
    </location>
</feature>
<comment type="caution">
    <text evidence="3">The sequence shown here is derived from an EMBL/GenBank/DDBJ whole genome shotgun (WGS) entry which is preliminary data.</text>
</comment>
<evidence type="ECO:0000256" key="1">
    <source>
        <dbReference type="SAM" id="MobiDB-lite"/>
    </source>
</evidence>
<sequence length="689" mass="77250">MALSGIRDLATNLRQGISALGSGNVASASGSLGAAFGNIFHFVGAGMFAYSMVETLRNKELSWYEKLFPATLFGISAALSIATGVTMALALAAAVPILAFVGSTVTLVRNISVYFSEKWEKRRIKKDFKNKEKIENLIDKLGIPKDLQAEYEKFEKATSLLKAHRHLPQKLFESEPDDIEKMCKIANIDEKTIKTFQEASQIRKRIAAAQLPESLRNEIKDILIYRKDKKHMSERQMRDVMVRVINHSINRNQAQQEKIRGIMSVIPHASKESFENTLDLLSLPADKLEQHREFLNDAHLQNEIMMMLVGKNLSLDWLKQPQVDFEKELLDKGFDKAQIAVLRHAHDQYQLVEQYRLPDELKAELKIYLESLTNLNTPEEKQKAGDFVVKFADYFINSPKADKSSLMYTLVFESPDIKFTNIGDWMTKATKWRQENTEKQFKEDYGEVMDLFKRRQRLHTLSESAGDRLKIIGWNVVAVLLSAVATFVPMIMLATPAAPAAVPVYGALSAVAALPAAVAAFKGTKLAWKGYKLNKKVENVQGQVEYAVSPNVEEVVEKKKRAAVEEPGLFKRAANAIGSFFSGLLGKKKEMEISVPMHPKVETDVGVVRQPESDEADLASLEKETQTVAETEEVESGPRNMRSSLTTHFETVANKDSDSPVSEEGIEDKATNERLEQEGLESSKYSSKP</sequence>
<reference evidence="4" key="3">
    <citation type="submission" date="2021-06" db="EMBL/GenBank/DDBJ databases">
        <title>Genomic Description and Analysis of Intracellular Bacteria, Candidatus Berkiella cookevillensis and Candidatus Berkiella aquae.</title>
        <authorList>
            <person name="Kidane D.T."/>
            <person name="Mehari Y.T."/>
            <person name="Rice F.C."/>
            <person name="Arivett B.A."/>
            <person name="Farone A.L."/>
            <person name="Berk S.G."/>
            <person name="Farone M.B."/>
        </authorList>
    </citation>
    <scope>NUCLEOTIDE SEQUENCE</scope>
    <source>
        <strain evidence="4">CC99</strain>
    </source>
</reference>
<reference evidence="3" key="1">
    <citation type="submission" date="2015-09" db="EMBL/GenBank/DDBJ databases">
        <title>Draft Genome Sequences of Two Novel Amoeba-resistant Intranuclear Bacteria, Candidatus Berkiella cookevillensis and Candidatus Berkiella aquae.</title>
        <authorList>
            <person name="Mehari Y.T."/>
            <person name="Arivett B.A."/>
            <person name="Farone A.L."/>
            <person name="Gunderson J.H."/>
            <person name="Farone M.B."/>
        </authorList>
    </citation>
    <scope>NUCLEOTIDE SEQUENCE [LARGE SCALE GENOMIC DNA]</scope>
    <source>
        <strain evidence="3">CC99</strain>
    </source>
</reference>
<keyword evidence="2" id="KW-0812">Transmembrane</keyword>